<keyword evidence="4" id="KW-0479">Metal-binding</keyword>
<reference evidence="8" key="1">
    <citation type="submission" date="2015-09" db="EMBL/GenBank/DDBJ databases">
        <authorList>
            <consortium name="Pathogen Informatics"/>
        </authorList>
    </citation>
    <scope>NUCLEOTIDE SEQUENCE</scope>
    <source>
        <strain evidence="8">2789STDY5834896</strain>
    </source>
</reference>
<dbReference type="PANTHER" id="PTHR24960">
    <property type="entry name" value="PHOTOSYSTEM I IRON-SULFUR CENTER-RELATED"/>
    <property type="match status" value="1"/>
</dbReference>
<proteinExistence type="predicted"/>
<keyword evidence="5" id="KW-0408">Iron</keyword>
<dbReference type="GO" id="GO:0051539">
    <property type="term" value="F:4 iron, 4 sulfur cluster binding"/>
    <property type="evidence" value="ECO:0007669"/>
    <property type="project" value="UniProtKB-KW"/>
</dbReference>
<organism evidence="8">
    <name type="scientific">uncultured Anaerotruncus sp</name>
    <dbReference type="NCBI Taxonomy" id="905011"/>
    <lineage>
        <taxon>Bacteria</taxon>
        <taxon>Bacillati</taxon>
        <taxon>Bacillota</taxon>
        <taxon>Clostridia</taxon>
        <taxon>Eubacteriales</taxon>
        <taxon>Oscillospiraceae</taxon>
        <taxon>Anaerotruncus</taxon>
        <taxon>environmental samples</taxon>
    </lineage>
</organism>
<keyword evidence="8" id="KW-0456">Lyase</keyword>
<dbReference type="GO" id="GO:0046872">
    <property type="term" value="F:metal ion binding"/>
    <property type="evidence" value="ECO:0007669"/>
    <property type="project" value="UniProtKB-KW"/>
</dbReference>
<evidence type="ECO:0000256" key="6">
    <source>
        <dbReference type="ARBA" id="ARBA00023014"/>
    </source>
</evidence>
<gene>
    <name evidence="8" type="ORF">SAMEA3545359_01009</name>
</gene>
<dbReference type="PANTHER" id="PTHR24960:SF76">
    <property type="entry name" value="4FE-4S FERREDOXIN-TYPE DOMAIN-CONTAINING PROTEIN"/>
    <property type="match status" value="1"/>
</dbReference>
<evidence type="ECO:0000256" key="3">
    <source>
        <dbReference type="ARBA" id="ARBA00022485"/>
    </source>
</evidence>
<evidence type="ECO:0000313" key="8">
    <source>
        <dbReference type="EMBL" id="SCJ60322.1"/>
    </source>
</evidence>
<evidence type="ECO:0000256" key="2">
    <source>
        <dbReference type="ARBA" id="ARBA00013529"/>
    </source>
</evidence>
<evidence type="ECO:0000256" key="1">
    <source>
        <dbReference type="ARBA" id="ARBA00003532"/>
    </source>
</evidence>
<evidence type="ECO:0000256" key="5">
    <source>
        <dbReference type="ARBA" id="ARBA00023004"/>
    </source>
</evidence>
<dbReference type="GO" id="GO:0016829">
    <property type="term" value="F:lyase activity"/>
    <property type="evidence" value="ECO:0007669"/>
    <property type="project" value="UniProtKB-KW"/>
</dbReference>
<dbReference type="Pfam" id="PF04015">
    <property type="entry name" value="DUF362"/>
    <property type="match status" value="1"/>
</dbReference>
<accession>A0A1C6HRA2</accession>
<dbReference type="InterPro" id="IPR050157">
    <property type="entry name" value="PSI_iron-sulfur_center"/>
</dbReference>
<evidence type="ECO:0000256" key="4">
    <source>
        <dbReference type="ARBA" id="ARBA00022723"/>
    </source>
</evidence>
<dbReference type="PROSITE" id="PS51379">
    <property type="entry name" value="4FE4S_FER_2"/>
    <property type="match status" value="2"/>
</dbReference>
<dbReference type="AlphaFoldDB" id="A0A1C6HRA2"/>
<dbReference type="Gene3D" id="3.30.70.20">
    <property type="match status" value="1"/>
</dbReference>
<dbReference type="SUPFAM" id="SSF46548">
    <property type="entry name" value="alpha-helical ferredoxin"/>
    <property type="match status" value="1"/>
</dbReference>
<dbReference type="Pfam" id="PF12838">
    <property type="entry name" value="Fer4_7"/>
    <property type="match status" value="1"/>
</dbReference>
<evidence type="ECO:0000259" key="7">
    <source>
        <dbReference type="PROSITE" id="PS51379"/>
    </source>
</evidence>
<keyword evidence="3" id="KW-0004">4Fe-4S</keyword>
<protein>
    <recommendedName>
        <fullName evidence="2">Ferredoxin</fullName>
    </recommendedName>
</protein>
<feature type="domain" description="4Fe-4S ferredoxin-type" evidence="7">
    <location>
        <begin position="359"/>
        <end position="388"/>
    </location>
</feature>
<dbReference type="InterPro" id="IPR017900">
    <property type="entry name" value="4Fe4S_Fe_S_CS"/>
</dbReference>
<sequence length="393" mass="42349">MDKRDTVAVLPCPQYERAAVGETVERLLGLLPRDGRLGPHSRVTVKPNLLMKRAPNATTTTHPEVVCAVICWLKQQGVRHITIADSPGGPYTKQALMAIYRASGMERVAAETGAVLNLDLGSREIKSAGSGLVGSFTVIEPLCPREKDSGCDYIVDICKLKTHCMTTLSGAVKNMFGSIPGLLKPRMHYRYPQVEDFAGMLVDLCQTVTPHLVVVDAIETMEGDGPSSGDKRQLGLLLAGASPFAVDVALCRLAGFAPEQVPTVRLAAARGLCGDDIEVVGQPQLLCDRQLKLPRSASVDFTGRLPGFLRPVAGKVLTALFAPRPRIDVRRCIGCGKCAESCPPQTIRLVPSSRGRGKEVAVIGRKDCIRCYCCHEMCPVSAISVSKNLLTRH</sequence>
<comment type="function">
    <text evidence="1">Ferredoxins are iron-sulfur proteins that transfer electrons in a wide variety of metabolic reactions.</text>
</comment>
<name>A0A1C6HRA2_9FIRM</name>
<keyword evidence="6" id="KW-0411">Iron-sulfur</keyword>
<dbReference type="InterPro" id="IPR017896">
    <property type="entry name" value="4Fe4S_Fe-S-bd"/>
</dbReference>
<dbReference type="EMBL" id="FMHG01000001">
    <property type="protein sequence ID" value="SCJ60322.1"/>
    <property type="molecule type" value="Genomic_DNA"/>
</dbReference>
<feature type="domain" description="4Fe-4S ferredoxin-type" evidence="7">
    <location>
        <begin position="323"/>
        <end position="352"/>
    </location>
</feature>
<dbReference type="PROSITE" id="PS00198">
    <property type="entry name" value="4FE4S_FER_1"/>
    <property type="match status" value="1"/>
</dbReference>
<dbReference type="InterPro" id="IPR007160">
    <property type="entry name" value="DUF362"/>
</dbReference>